<dbReference type="GO" id="GO:0009307">
    <property type="term" value="P:DNA restriction-modification system"/>
    <property type="evidence" value="ECO:0007669"/>
    <property type="project" value="InterPro"/>
</dbReference>
<dbReference type="Pfam" id="PF04471">
    <property type="entry name" value="Mrr_cat"/>
    <property type="match status" value="1"/>
</dbReference>
<protein>
    <recommendedName>
        <fullName evidence="3">Restriction endonuclease type IV Mrr domain-containing protein</fullName>
    </recommendedName>
</protein>
<dbReference type="EMBL" id="RBQX01000161">
    <property type="protein sequence ID" value="RMQ16488.1"/>
    <property type="molecule type" value="Genomic_DNA"/>
</dbReference>
<evidence type="ECO:0000313" key="6">
    <source>
        <dbReference type="Proteomes" id="UP000272471"/>
    </source>
</evidence>
<evidence type="ECO:0000259" key="3">
    <source>
        <dbReference type="Pfam" id="PF04471"/>
    </source>
</evidence>
<dbReference type="SUPFAM" id="SSF64593">
    <property type="entry name" value="Intermediate filament protein, coiled coil region"/>
    <property type="match status" value="1"/>
</dbReference>
<evidence type="ECO:0000256" key="2">
    <source>
        <dbReference type="SAM" id="Phobius"/>
    </source>
</evidence>
<feature type="transmembrane region" description="Helical" evidence="2">
    <location>
        <begin position="257"/>
        <end position="275"/>
    </location>
</feature>
<name>A0A0P9R8C7_PSESG</name>
<dbReference type="RefSeq" id="WP_004665109.1">
    <property type="nucleotide sequence ID" value="NZ_LGLL01000119.1"/>
</dbReference>
<dbReference type="InterPro" id="IPR007560">
    <property type="entry name" value="Restrct_endonuc_IV_Mrr"/>
</dbReference>
<dbReference type="AlphaFoldDB" id="A0A0P9R8C7"/>
<keyword evidence="2" id="KW-0472">Membrane</keyword>
<keyword evidence="2" id="KW-0812">Transmembrane</keyword>
<gene>
    <name evidence="5" type="ORF">ALQ11_03083</name>
    <name evidence="4" type="ORF">ALQ42_102745</name>
</gene>
<comment type="caution">
    <text evidence="4">The sequence shown here is derived from an EMBL/GenBank/DDBJ whole genome shotgun (WGS) entry which is preliminary data.</text>
</comment>
<dbReference type="Proteomes" id="UP000273536">
    <property type="component" value="Unassembled WGS sequence"/>
</dbReference>
<keyword evidence="1" id="KW-0175">Coiled coil</keyword>
<feature type="coiled-coil region" evidence="1">
    <location>
        <begin position="189"/>
        <end position="223"/>
    </location>
</feature>
<organism evidence="4 7">
    <name type="scientific">Pseudomonas savastanoi pv. glycinea</name>
    <name type="common">Pseudomonas syringae pv. glycinea</name>
    <dbReference type="NCBI Taxonomy" id="318"/>
    <lineage>
        <taxon>Bacteria</taxon>
        <taxon>Pseudomonadati</taxon>
        <taxon>Pseudomonadota</taxon>
        <taxon>Gammaproteobacteria</taxon>
        <taxon>Pseudomonadales</taxon>
        <taxon>Pseudomonadaceae</taxon>
        <taxon>Pseudomonas</taxon>
    </lineage>
</organism>
<feature type="transmembrane region" description="Helical" evidence="2">
    <location>
        <begin position="149"/>
        <end position="168"/>
    </location>
</feature>
<dbReference type="GO" id="GO:0004519">
    <property type="term" value="F:endonuclease activity"/>
    <property type="evidence" value="ECO:0007669"/>
    <property type="project" value="InterPro"/>
</dbReference>
<accession>A0A0P9R8C7</accession>
<reference evidence="6 7" key="1">
    <citation type="submission" date="2018-08" db="EMBL/GenBank/DDBJ databases">
        <title>Recombination of ecologically and evolutionarily significant loci maintains genetic cohesion in the Pseudomonas syringae species complex.</title>
        <authorList>
            <person name="Dillon M."/>
            <person name="Thakur S."/>
            <person name="Almeida R.N.D."/>
            <person name="Weir B.S."/>
            <person name="Guttman D.S."/>
        </authorList>
    </citation>
    <scope>NUCLEOTIDE SEQUENCE [LARGE SCALE GENOMIC DNA]</scope>
    <source>
        <strain evidence="5 6">ICMP 4182</strain>
        <strain evidence="4 7">ICMP 6372</strain>
    </source>
</reference>
<dbReference type="GO" id="GO:0003677">
    <property type="term" value="F:DNA binding"/>
    <property type="evidence" value="ECO:0007669"/>
    <property type="project" value="InterPro"/>
</dbReference>
<evidence type="ECO:0000313" key="4">
    <source>
        <dbReference type="EMBL" id="RMO34059.1"/>
    </source>
</evidence>
<proteinExistence type="predicted"/>
<evidence type="ECO:0000256" key="1">
    <source>
        <dbReference type="SAM" id="Coils"/>
    </source>
</evidence>
<dbReference type="Proteomes" id="UP000272471">
    <property type="component" value="Unassembled WGS sequence"/>
</dbReference>
<feature type="domain" description="Restriction endonuclease type IV Mrr" evidence="3">
    <location>
        <begin position="10"/>
        <end position="105"/>
    </location>
</feature>
<evidence type="ECO:0000313" key="5">
    <source>
        <dbReference type="EMBL" id="RMQ16488.1"/>
    </source>
</evidence>
<sequence>MDASQYPLFQIPPSEFEKLAIDLLNAEGGRYGPAGRAEFDILGRRAAESDEKGKIAIEVKHRVHIQIDQVKAFIERASALPEHFSNLVFLTSAPITPVQRQQINRIAESLSGRQLTVIGQRELEAMLAKHRTIADKYFKPAAADRRKRILTSFVAVLAVIFSTFSYFAQVWDQLYKPEPSSFESRIDSVEQNLRGLKSLEQSLQGLKAELQETSAETARIQLEYEEALKLKFFTDEEINRFKKAASTTSAMDTFLNYFYGFLLGVSGSILATIITDRWKTWRALNRT</sequence>
<dbReference type="EMBL" id="RBPS01000260">
    <property type="protein sequence ID" value="RMO34059.1"/>
    <property type="molecule type" value="Genomic_DNA"/>
</dbReference>
<evidence type="ECO:0000313" key="7">
    <source>
        <dbReference type="Proteomes" id="UP000273536"/>
    </source>
</evidence>
<keyword evidence="2" id="KW-1133">Transmembrane helix</keyword>